<proteinExistence type="predicted"/>
<evidence type="ECO:0000313" key="2">
    <source>
        <dbReference type="Proteomes" id="UP000033651"/>
    </source>
</evidence>
<name>A0A0F3KMG9_9GAMM</name>
<gene>
    <name evidence="1" type="ORF">VI08_13755</name>
</gene>
<dbReference type="AlphaFoldDB" id="A0A0F3KMG9"/>
<organism evidence="1 2">
    <name type="scientific">Luteibacter yeojuensis</name>
    <dbReference type="NCBI Taxonomy" id="345309"/>
    <lineage>
        <taxon>Bacteria</taxon>
        <taxon>Pseudomonadati</taxon>
        <taxon>Pseudomonadota</taxon>
        <taxon>Gammaproteobacteria</taxon>
        <taxon>Lysobacterales</taxon>
        <taxon>Rhodanobacteraceae</taxon>
        <taxon>Luteibacter</taxon>
    </lineage>
</organism>
<dbReference type="PATRIC" id="fig|345309.4.peg.2102"/>
<comment type="caution">
    <text evidence="1">The sequence shown here is derived from an EMBL/GenBank/DDBJ whole genome shotgun (WGS) entry which is preliminary data.</text>
</comment>
<reference evidence="1 2" key="1">
    <citation type="submission" date="2015-03" db="EMBL/GenBank/DDBJ databases">
        <title>Draft genome sequence of Luteibacter yeojuensis strain SU11.</title>
        <authorList>
            <person name="Sulaiman J."/>
            <person name="Priya K."/>
            <person name="Chan K.-G."/>
        </authorList>
    </citation>
    <scope>NUCLEOTIDE SEQUENCE [LARGE SCALE GENOMIC DNA]</scope>
    <source>
        <strain evidence="1 2">SU11</strain>
    </source>
</reference>
<dbReference type="OrthoDB" id="620680at2"/>
<sequence>MIQQLIQRMVDAGYTQNAAALEVLTADPLDLALHMEQVWNAGGHPVGPARQALLATGKFAAYAPPAGSRAWDHLGYSYALENTRAVQILRRVVRAFRAGETLGIPLADTQRWLDATECLLFGAANPLSPWLSTSEVRRPAEDVRRNAYDRVFGVQLAFGTDDNQPSTYDRPNVSNAQFVHLFEELLFEVWQAISNVKNSSGVNSSDDDRIYRIAQELQFTLQSRRQQQLLDREELAAATALGWTELSFNANTPFIRDCGVTGTDEASRCKSLGLKVGLPAHGKSEAMFAMAPDLSLFLRTLESDVVKKGTAWVLYLDQPPPASPPGAPTPIGEESRRLITEWAAATGKDLKVRAKPVDTARPRLVSVQ</sequence>
<protein>
    <submittedName>
        <fullName evidence="1">Uncharacterized protein</fullName>
    </submittedName>
</protein>
<dbReference type="EMBL" id="JZRB01000029">
    <property type="protein sequence ID" value="KJV31309.1"/>
    <property type="molecule type" value="Genomic_DNA"/>
</dbReference>
<evidence type="ECO:0000313" key="1">
    <source>
        <dbReference type="EMBL" id="KJV31309.1"/>
    </source>
</evidence>
<keyword evidence="2" id="KW-1185">Reference proteome</keyword>
<dbReference type="Proteomes" id="UP000033651">
    <property type="component" value="Unassembled WGS sequence"/>
</dbReference>
<dbReference type="RefSeq" id="WP_045830170.1">
    <property type="nucleotide sequence ID" value="NZ_JZRB01000029.1"/>
</dbReference>
<accession>A0A0F3KMG9</accession>